<dbReference type="InterPro" id="IPR026444">
    <property type="entry name" value="Secre_tail"/>
</dbReference>
<dbReference type="EMBL" id="VFIA01000032">
    <property type="protein sequence ID" value="MBC3793834.1"/>
    <property type="molecule type" value="Genomic_DNA"/>
</dbReference>
<keyword evidence="3" id="KW-1185">Reference proteome</keyword>
<dbReference type="NCBIfam" id="TIGR04183">
    <property type="entry name" value="Por_Secre_tail"/>
    <property type="match status" value="1"/>
</dbReference>
<feature type="chain" id="PRO_5046107683" description="Spore coat protein CotH" evidence="1">
    <location>
        <begin position="22"/>
        <end position="545"/>
    </location>
</feature>
<accession>A0ABR6WC31</accession>
<dbReference type="Pfam" id="PF08757">
    <property type="entry name" value="CotH"/>
    <property type="match status" value="1"/>
</dbReference>
<feature type="signal peptide" evidence="1">
    <location>
        <begin position="1"/>
        <end position="21"/>
    </location>
</feature>
<proteinExistence type="predicted"/>
<comment type="caution">
    <text evidence="2">The sequence shown here is derived from an EMBL/GenBank/DDBJ whole genome shotgun (WGS) entry which is preliminary data.</text>
</comment>
<evidence type="ECO:0000313" key="2">
    <source>
        <dbReference type="EMBL" id="MBC3793834.1"/>
    </source>
</evidence>
<organism evidence="2 3">
    <name type="scientific">Spirosoma utsteinense</name>
    <dbReference type="NCBI Taxonomy" id="2585773"/>
    <lineage>
        <taxon>Bacteria</taxon>
        <taxon>Pseudomonadati</taxon>
        <taxon>Bacteroidota</taxon>
        <taxon>Cytophagia</taxon>
        <taxon>Cytophagales</taxon>
        <taxon>Cytophagaceae</taxon>
        <taxon>Spirosoma</taxon>
    </lineage>
</organism>
<evidence type="ECO:0000256" key="1">
    <source>
        <dbReference type="SAM" id="SignalP"/>
    </source>
</evidence>
<name>A0ABR6WC31_9BACT</name>
<reference evidence="2 3" key="1">
    <citation type="submission" date="2019-06" db="EMBL/GenBank/DDBJ databases">
        <title>Spirosoma utsteinense sp. nov. isolated from Antarctic ice-free soils.</title>
        <authorList>
            <person name="Tahon G."/>
        </authorList>
    </citation>
    <scope>NUCLEOTIDE SEQUENCE [LARGE SCALE GENOMIC DNA]</scope>
    <source>
        <strain evidence="2 3">LMG 31447</strain>
    </source>
</reference>
<evidence type="ECO:0008006" key="4">
    <source>
        <dbReference type="Google" id="ProtNLM"/>
    </source>
</evidence>
<dbReference type="RefSeq" id="WP_186739680.1">
    <property type="nucleotide sequence ID" value="NZ_VFIA01000032.1"/>
</dbReference>
<protein>
    <recommendedName>
        <fullName evidence="4">Spore coat protein CotH</fullName>
    </recommendedName>
</protein>
<sequence>MRRYCLWLLFSLSGSSMGAYAQAVLSSDLPIVVIDTDGRTIVNEPKVTATLHIIDNGSGKRNTATDRPALTSTIGIEIRGASSQALFPKKSYGFELRDSLGISSVNASVLGMPAESDWVLNATYNDKTLIRETLTYDLNRAMSPYYTPRYRYCEVVLNGSYAGIYILFEKIKRNKNRVNITSIKKTDITGDALTGGYIFKIDKTEGSLSRSWDSPYRGTRGQAIPIQIDRPKPEDLAEEQFQYARKYITDFEKALSGAAFEDSLTGYRNYINDDSFVDYMLMTEVCKNVDGYRLSTFFYKDRDSKGAAGKITIGPIWDYNLAYGNADYCSANTFLGWAFDFPRICPTDGFQTPFWWDRLLTDRAFASKVRVKYQSLRQTVLKTERIQAHIDSVASVLTEARIRNFQRWPVLGQYVWPNSYVGKTYQDEVTYLKAWIKNRLEWMDTAVLPFGAPVLASEPIDSFELVVSPNPSAGDVAVRYQLTQGADLHLNITDATGRLLQSLALPGQPAGKHQRIIPNLPATPGIYYVLLKTETTSVSRKLIRQ</sequence>
<evidence type="ECO:0000313" key="3">
    <source>
        <dbReference type="Proteomes" id="UP000700732"/>
    </source>
</evidence>
<dbReference type="Proteomes" id="UP000700732">
    <property type="component" value="Unassembled WGS sequence"/>
</dbReference>
<dbReference type="InterPro" id="IPR014867">
    <property type="entry name" value="Spore_coat_CotH_CotH2/3/7"/>
</dbReference>
<keyword evidence="1" id="KW-0732">Signal</keyword>
<gene>
    <name evidence="2" type="ORF">FH603_4357</name>
</gene>